<dbReference type="Proteomes" id="UP001210231">
    <property type="component" value="Unassembled WGS sequence"/>
</dbReference>
<dbReference type="EMBL" id="JAQGEF010000014">
    <property type="protein sequence ID" value="MDA3615563.1"/>
    <property type="molecule type" value="Genomic_DNA"/>
</dbReference>
<organism evidence="9 10">
    <name type="scientific">Polluticaenibacter yanchengensis</name>
    <dbReference type="NCBI Taxonomy" id="3014562"/>
    <lineage>
        <taxon>Bacteria</taxon>
        <taxon>Pseudomonadati</taxon>
        <taxon>Bacteroidota</taxon>
        <taxon>Chitinophagia</taxon>
        <taxon>Chitinophagales</taxon>
        <taxon>Chitinophagaceae</taxon>
        <taxon>Polluticaenibacter</taxon>
    </lineage>
</organism>
<feature type="transmembrane region" description="Helical" evidence="7">
    <location>
        <begin position="116"/>
        <end position="135"/>
    </location>
</feature>
<feature type="domain" description="Peptidase S54 rhomboid" evidence="8">
    <location>
        <begin position="42"/>
        <end position="195"/>
    </location>
</feature>
<feature type="transmembrane region" description="Helical" evidence="7">
    <location>
        <begin position="44"/>
        <end position="69"/>
    </location>
</feature>
<proteinExistence type="inferred from homology"/>
<evidence type="ECO:0000256" key="6">
    <source>
        <dbReference type="ARBA" id="ARBA00023136"/>
    </source>
</evidence>
<dbReference type="Pfam" id="PF01694">
    <property type="entry name" value="Rhomboid"/>
    <property type="match status" value="1"/>
</dbReference>
<comment type="subcellular location">
    <subcellularLocation>
        <location evidence="1">Membrane</location>
        <topology evidence="1">Multi-pass membrane protein</topology>
    </subcellularLocation>
</comment>
<evidence type="ECO:0000256" key="2">
    <source>
        <dbReference type="ARBA" id="ARBA00009045"/>
    </source>
</evidence>
<evidence type="ECO:0000256" key="3">
    <source>
        <dbReference type="ARBA" id="ARBA00022692"/>
    </source>
</evidence>
<keyword evidence="9" id="KW-0645">Protease</keyword>
<keyword evidence="6 7" id="KW-0472">Membrane</keyword>
<feature type="transmembrane region" description="Helical" evidence="7">
    <location>
        <begin position="6"/>
        <end position="23"/>
    </location>
</feature>
<dbReference type="PANTHER" id="PTHR43731:SF14">
    <property type="entry name" value="PRESENILIN-ASSOCIATED RHOMBOID-LIKE PROTEIN, MITOCHONDRIAL"/>
    <property type="match status" value="1"/>
</dbReference>
<dbReference type="RefSeq" id="WP_407031890.1">
    <property type="nucleotide sequence ID" value="NZ_JAQGEF010000014.1"/>
</dbReference>
<dbReference type="PANTHER" id="PTHR43731">
    <property type="entry name" value="RHOMBOID PROTEASE"/>
    <property type="match status" value="1"/>
</dbReference>
<keyword evidence="4 9" id="KW-0378">Hydrolase</keyword>
<dbReference type="Gene3D" id="1.20.1540.10">
    <property type="entry name" value="Rhomboid-like"/>
    <property type="match status" value="1"/>
</dbReference>
<evidence type="ECO:0000256" key="1">
    <source>
        <dbReference type="ARBA" id="ARBA00004141"/>
    </source>
</evidence>
<keyword evidence="10" id="KW-1185">Reference proteome</keyword>
<feature type="transmembrane region" description="Helical" evidence="7">
    <location>
        <begin position="181"/>
        <end position="200"/>
    </location>
</feature>
<keyword evidence="5 7" id="KW-1133">Transmembrane helix</keyword>
<protein>
    <submittedName>
        <fullName evidence="9">Rhomboid family intramembrane serine protease</fullName>
        <ecNumber evidence="9">3.4.21.105</ecNumber>
    </submittedName>
</protein>
<keyword evidence="3 7" id="KW-0812">Transmembrane</keyword>
<evidence type="ECO:0000259" key="8">
    <source>
        <dbReference type="Pfam" id="PF01694"/>
    </source>
</evidence>
<evidence type="ECO:0000313" key="9">
    <source>
        <dbReference type="EMBL" id="MDA3615563.1"/>
    </source>
</evidence>
<dbReference type="EC" id="3.4.21.105" evidence="9"/>
<evidence type="ECO:0000313" key="10">
    <source>
        <dbReference type="Proteomes" id="UP001210231"/>
    </source>
</evidence>
<evidence type="ECO:0000256" key="7">
    <source>
        <dbReference type="SAM" id="Phobius"/>
    </source>
</evidence>
<feature type="transmembrane region" description="Helical" evidence="7">
    <location>
        <begin position="150"/>
        <end position="169"/>
    </location>
</feature>
<evidence type="ECO:0000256" key="5">
    <source>
        <dbReference type="ARBA" id="ARBA00022989"/>
    </source>
</evidence>
<name>A0ABT4UL97_9BACT</name>
<comment type="caution">
    <text evidence="9">The sequence shown here is derived from an EMBL/GenBank/DDBJ whole genome shotgun (WGS) entry which is preliminary data.</text>
</comment>
<dbReference type="InterPro" id="IPR050925">
    <property type="entry name" value="Rhomboid_protease_S54"/>
</dbReference>
<dbReference type="InterPro" id="IPR035952">
    <property type="entry name" value="Rhomboid-like_sf"/>
</dbReference>
<dbReference type="InterPro" id="IPR022764">
    <property type="entry name" value="Peptidase_S54_rhomboid_dom"/>
</dbReference>
<gene>
    <name evidence="9" type="ORF">O3P16_12150</name>
</gene>
<dbReference type="GO" id="GO:0006508">
    <property type="term" value="P:proteolysis"/>
    <property type="evidence" value="ECO:0007669"/>
    <property type="project" value="UniProtKB-KW"/>
</dbReference>
<feature type="transmembrane region" description="Helical" evidence="7">
    <location>
        <begin position="81"/>
        <end position="104"/>
    </location>
</feature>
<sequence length="214" mass="24482">MFSITITLVIVIITAIISYNAFNNNQIKYDLIMYPPAISERKQWYRLFSYGLIHADFIHLAFNMYALYLFGSSLESDYKSIFGNVLGSIFYLLLYIFALLFSILPSYKKNETNSGYSSLGASGAVSAVIFASIVLRPKKEIGFLFLPKELYFPGYIFGIVYLIASYYMAKKKNDNINHEAHYWGAVFGIIFTILTTYFIAHYPVFTAFINQVAH</sequence>
<accession>A0ABT4UL97</accession>
<dbReference type="GO" id="GO:0008233">
    <property type="term" value="F:peptidase activity"/>
    <property type="evidence" value="ECO:0007669"/>
    <property type="project" value="UniProtKB-KW"/>
</dbReference>
<comment type="similarity">
    <text evidence="2">Belongs to the peptidase S54 family.</text>
</comment>
<reference evidence="9 10" key="1">
    <citation type="submission" date="2022-12" db="EMBL/GenBank/DDBJ databases">
        <title>Chitinophagaceae gen. sp. nov., a new member of the family Chitinophagaceae, isolated from soil in a chemical factory.</title>
        <authorList>
            <person name="Ke Z."/>
        </authorList>
    </citation>
    <scope>NUCLEOTIDE SEQUENCE [LARGE SCALE GENOMIC DNA]</scope>
    <source>
        <strain evidence="9 10">LY-5</strain>
    </source>
</reference>
<dbReference type="SUPFAM" id="SSF144091">
    <property type="entry name" value="Rhomboid-like"/>
    <property type="match status" value="1"/>
</dbReference>
<evidence type="ECO:0000256" key="4">
    <source>
        <dbReference type="ARBA" id="ARBA00022801"/>
    </source>
</evidence>